<accession>A0ABQ5HBZ4</accession>
<reference evidence="1" key="2">
    <citation type="submission" date="2022-01" db="EMBL/GenBank/DDBJ databases">
        <authorList>
            <person name="Yamashiro T."/>
            <person name="Shiraishi A."/>
            <person name="Satake H."/>
            <person name="Nakayama K."/>
        </authorList>
    </citation>
    <scope>NUCLEOTIDE SEQUENCE</scope>
</reference>
<organism evidence="1 2">
    <name type="scientific">Tanacetum coccineum</name>
    <dbReference type="NCBI Taxonomy" id="301880"/>
    <lineage>
        <taxon>Eukaryota</taxon>
        <taxon>Viridiplantae</taxon>
        <taxon>Streptophyta</taxon>
        <taxon>Embryophyta</taxon>
        <taxon>Tracheophyta</taxon>
        <taxon>Spermatophyta</taxon>
        <taxon>Magnoliopsida</taxon>
        <taxon>eudicotyledons</taxon>
        <taxon>Gunneridae</taxon>
        <taxon>Pentapetalae</taxon>
        <taxon>asterids</taxon>
        <taxon>campanulids</taxon>
        <taxon>Asterales</taxon>
        <taxon>Asteraceae</taxon>
        <taxon>Asteroideae</taxon>
        <taxon>Anthemideae</taxon>
        <taxon>Anthemidinae</taxon>
        <taxon>Tanacetum</taxon>
    </lineage>
</organism>
<reference evidence="1" key="1">
    <citation type="journal article" date="2022" name="Int. J. Mol. Sci.">
        <title>Draft Genome of Tanacetum Coccineum: Genomic Comparison of Closely Related Tanacetum-Family Plants.</title>
        <authorList>
            <person name="Yamashiro T."/>
            <person name="Shiraishi A."/>
            <person name="Nakayama K."/>
            <person name="Satake H."/>
        </authorList>
    </citation>
    <scope>NUCLEOTIDE SEQUENCE</scope>
</reference>
<keyword evidence="2" id="KW-1185">Reference proteome</keyword>
<gene>
    <name evidence="1" type="ORF">Tco_1067130</name>
</gene>
<evidence type="ECO:0000313" key="1">
    <source>
        <dbReference type="EMBL" id="GJT85413.1"/>
    </source>
</evidence>
<protein>
    <submittedName>
        <fullName evidence="1">Uncharacterized protein</fullName>
    </submittedName>
</protein>
<evidence type="ECO:0000313" key="2">
    <source>
        <dbReference type="Proteomes" id="UP001151760"/>
    </source>
</evidence>
<name>A0ABQ5HBZ4_9ASTR</name>
<comment type="caution">
    <text evidence="1">The sequence shown here is derived from an EMBL/GenBank/DDBJ whole genome shotgun (WGS) entry which is preliminary data.</text>
</comment>
<dbReference type="EMBL" id="BQNB010019448">
    <property type="protein sequence ID" value="GJT85413.1"/>
    <property type="molecule type" value="Genomic_DNA"/>
</dbReference>
<proteinExistence type="predicted"/>
<dbReference type="Proteomes" id="UP001151760">
    <property type="component" value="Unassembled WGS sequence"/>
</dbReference>
<sequence length="67" mass="7540">MSYTAGAAVLASHQIRLRCISRIDSYLFKVEDAEKLEMKVTFVDCLCVNLQSGEAVCRILVIFNNKN</sequence>